<dbReference type="PROSITE" id="PS51257">
    <property type="entry name" value="PROKAR_LIPOPROTEIN"/>
    <property type="match status" value="1"/>
</dbReference>
<accession>A0A518AMS7</accession>
<dbReference type="OrthoDB" id="287681at2"/>
<dbReference type="RefSeq" id="WP_145246801.1">
    <property type="nucleotide sequence ID" value="NZ_CP036278.1"/>
</dbReference>
<sequence>MSSFRVSWPSGLLFAALLATMVGCGRSSDIDKVVLEGTITLDGQGIPNGEIRFFPIEKTQGPVSGGPIKDGHYVAKSRGGVPVGKHRVEIQAYRPGTQSAGSGPGSSKVEGGPAEPYLPAKYNTNSELTCTVSSDSKTQDFALHSM</sequence>
<name>A0A518AMS7_9BACT</name>
<dbReference type="Proteomes" id="UP000315750">
    <property type="component" value="Chromosome"/>
</dbReference>
<evidence type="ECO:0000313" key="3">
    <source>
        <dbReference type="Proteomes" id="UP000315750"/>
    </source>
</evidence>
<protein>
    <recommendedName>
        <fullName evidence="4">Carboxypeptidase regulatory-like domain-containing protein</fullName>
    </recommendedName>
</protein>
<gene>
    <name evidence="2" type="ORF">Pan181_22360</name>
</gene>
<reference evidence="2 3" key="1">
    <citation type="submission" date="2019-02" db="EMBL/GenBank/DDBJ databases">
        <title>Deep-cultivation of Planctomycetes and their phenomic and genomic characterization uncovers novel biology.</title>
        <authorList>
            <person name="Wiegand S."/>
            <person name="Jogler M."/>
            <person name="Boedeker C."/>
            <person name="Pinto D."/>
            <person name="Vollmers J."/>
            <person name="Rivas-Marin E."/>
            <person name="Kohn T."/>
            <person name="Peeters S.H."/>
            <person name="Heuer A."/>
            <person name="Rast P."/>
            <person name="Oberbeckmann S."/>
            <person name="Bunk B."/>
            <person name="Jeske O."/>
            <person name="Meyerdierks A."/>
            <person name="Storesund J.E."/>
            <person name="Kallscheuer N."/>
            <person name="Luecker S."/>
            <person name="Lage O.M."/>
            <person name="Pohl T."/>
            <person name="Merkel B.J."/>
            <person name="Hornburger P."/>
            <person name="Mueller R.-W."/>
            <person name="Bruemmer F."/>
            <person name="Labrenz M."/>
            <person name="Spormann A.M."/>
            <person name="Op den Camp H."/>
            <person name="Overmann J."/>
            <person name="Amann R."/>
            <person name="Jetten M.S.M."/>
            <person name="Mascher T."/>
            <person name="Medema M.H."/>
            <person name="Devos D.P."/>
            <person name="Kaster A.-K."/>
            <person name="Ovreas L."/>
            <person name="Rohde M."/>
            <person name="Galperin M.Y."/>
            <person name="Jogler C."/>
        </authorList>
    </citation>
    <scope>NUCLEOTIDE SEQUENCE [LARGE SCALE GENOMIC DNA]</scope>
    <source>
        <strain evidence="2 3">Pan181</strain>
    </source>
</reference>
<dbReference type="KEGG" id="amuc:Pan181_22360"/>
<proteinExistence type="predicted"/>
<evidence type="ECO:0000256" key="1">
    <source>
        <dbReference type="SAM" id="MobiDB-lite"/>
    </source>
</evidence>
<keyword evidence="3" id="KW-1185">Reference proteome</keyword>
<dbReference type="AlphaFoldDB" id="A0A518AMS7"/>
<organism evidence="2 3">
    <name type="scientific">Aeoliella mucimassa</name>
    <dbReference type="NCBI Taxonomy" id="2527972"/>
    <lineage>
        <taxon>Bacteria</taxon>
        <taxon>Pseudomonadati</taxon>
        <taxon>Planctomycetota</taxon>
        <taxon>Planctomycetia</taxon>
        <taxon>Pirellulales</taxon>
        <taxon>Lacipirellulaceae</taxon>
        <taxon>Aeoliella</taxon>
    </lineage>
</organism>
<evidence type="ECO:0008006" key="4">
    <source>
        <dbReference type="Google" id="ProtNLM"/>
    </source>
</evidence>
<feature type="region of interest" description="Disordered" evidence="1">
    <location>
        <begin position="93"/>
        <end position="121"/>
    </location>
</feature>
<evidence type="ECO:0000313" key="2">
    <source>
        <dbReference type="EMBL" id="QDU56034.1"/>
    </source>
</evidence>
<dbReference type="EMBL" id="CP036278">
    <property type="protein sequence ID" value="QDU56034.1"/>
    <property type="molecule type" value="Genomic_DNA"/>
</dbReference>